<dbReference type="Proteomes" id="UP000016933">
    <property type="component" value="Unassembled WGS sequence"/>
</dbReference>
<sequence length="166" mass="18552">MPGPIKLEDHSPAYKAYKNLGRPPLNLPPFTIDEHVRSAAIDPTASRDYGIICTIIPIRLRPNLRKNVLSRDLAKLGRFFEKLMRHEEYSGKNARSGGRARKTAMGPSAARPSCGPPSHDDDQDDEEPEVMKRETGGLNGREVMEIDSSPVPEERHTRNRPSEAET</sequence>
<protein>
    <submittedName>
        <fullName evidence="2">Uncharacterized protein</fullName>
    </submittedName>
</protein>
<evidence type="ECO:0000256" key="1">
    <source>
        <dbReference type="SAM" id="MobiDB-lite"/>
    </source>
</evidence>
<gene>
    <name evidence="2" type="ORF">DOTSEDRAFT_26408</name>
</gene>
<feature type="region of interest" description="Disordered" evidence="1">
    <location>
        <begin position="85"/>
        <end position="166"/>
    </location>
</feature>
<evidence type="ECO:0000313" key="3">
    <source>
        <dbReference type="Proteomes" id="UP000016933"/>
    </source>
</evidence>
<keyword evidence="3" id="KW-1185">Reference proteome</keyword>
<dbReference type="HOGENOM" id="CLU_1602682_0_0_1"/>
<reference evidence="2 3" key="2">
    <citation type="journal article" date="2012" name="PLoS Pathog.">
        <title>Diverse lifestyles and strategies of plant pathogenesis encoded in the genomes of eighteen Dothideomycetes fungi.</title>
        <authorList>
            <person name="Ohm R.A."/>
            <person name="Feau N."/>
            <person name="Henrissat B."/>
            <person name="Schoch C.L."/>
            <person name="Horwitz B.A."/>
            <person name="Barry K.W."/>
            <person name="Condon B.J."/>
            <person name="Copeland A.C."/>
            <person name="Dhillon B."/>
            <person name="Glaser F."/>
            <person name="Hesse C.N."/>
            <person name="Kosti I."/>
            <person name="LaButti K."/>
            <person name="Lindquist E.A."/>
            <person name="Lucas S."/>
            <person name="Salamov A.A."/>
            <person name="Bradshaw R.E."/>
            <person name="Ciuffetti L."/>
            <person name="Hamelin R.C."/>
            <person name="Kema G.H.J."/>
            <person name="Lawrence C."/>
            <person name="Scott J.A."/>
            <person name="Spatafora J.W."/>
            <person name="Turgeon B.G."/>
            <person name="de Wit P.J.G.M."/>
            <person name="Zhong S."/>
            <person name="Goodwin S.B."/>
            <person name="Grigoriev I.V."/>
        </authorList>
    </citation>
    <scope>NUCLEOTIDE SEQUENCE [LARGE SCALE GENOMIC DNA]</scope>
    <source>
        <strain evidence="3">NZE10 / CBS 128990</strain>
    </source>
</reference>
<evidence type="ECO:0000313" key="2">
    <source>
        <dbReference type="EMBL" id="EME41211.1"/>
    </source>
</evidence>
<name>N1PIT8_DOTSN</name>
<proteinExistence type="predicted"/>
<accession>N1PIT8</accession>
<dbReference type="EMBL" id="KB446542">
    <property type="protein sequence ID" value="EME41211.1"/>
    <property type="molecule type" value="Genomic_DNA"/>
</dbReference>
<feature type="compositionally biased region" description="Basic and acidic residues" evidence="1">
    <location>
        <begin position="152"/>
        <end position="166"/>
    </location>
</feature>
<reference evidence="3" key="1">
    <citation type="journal article" date="2012" name="PLoS Genet.">
        <title>The genomes of the fungal plant pathogens Cladosporium fulvum and Dothistroma septosporum reveal adaptation to different hosts and lifestyles but also signatures of common ancestry.</title>
        <authorList>
            <person name="de Wit P.J.G.M."/>
            <person name="van der Burgt A."/>
            <person name="Oekmen B."/>
            <person name="Stergiopoulos I."/>
            <person name="Abd-Elsalam K.A."/>
            <person name="Aerts A.L."/>
            <person name="Bahkali A.H."/>
            <person name="Beenen H.G."/>
            <person name="Chettri P."/>
            <person name="Cox M.P."/>
            <person name="Datema E."/>
            <person name="de Vries R.P."/>
            <person name="Dhillon B."/>
            <person name="Ganley A.R."/>
            <person name="Griffiths S.A."/>
            <person name="Guo Y."/>
            <person name="Hamelin R.C."/>
            <person name="Henrissat B."/>
            <person name="Kabir M.S."/>
            <person name="Jashni M.K."/>
            <person name="Kema G."/>
            <person name="Klaubauf S."/>
            <person name="Lapidus A."/>
            <person name="Levasseur A."/>
            <person name="Lindquist E."/>
            <person name="Mehrabi R."/>
            <person name="Ohm R.A."/>
            <person name="Owen T.J."/>
            <person name="Salamov A."/>
            <person name="Schwelm A."/>
            <person name="Schijlen E."/>
            <person name="Sun H."/>
            <person name="van den Burg H.A."/>
            <person name="van Ham R.C.H.J."/>
            <person name="Zhang S."/>
            <person name="Goodwin S.B."/>
            <person name="Grigoriev I.V."/>
            <person name="Collemare J."/>
            <person name="Bradshaw R.E."/>
        </authorList>
    </citation>
    <scope>NUCLEOTIDE SEQUENCE [LARGE SCALE GENOMIC DNA]</scope>
    <source>
        <strain evidence="3">NZE10 / CBS 128990</strain>
    </source>
</reference>
<dbReference type="AlphaFoldDB" id="N1PIT8"/>
<organism evidence="2 3">
    <name type="scientific">Dothistroma septosporum (strain NZE10 / CBS 128990)</name>
    <name type="common">Red band needle blight fungus</name>
    <name type="synonym">Mycosphaerella pini</name>
    <dbReference type="NCBI Taxonomy" id="675120"/>
    <lineage>
        <taxon>Eukaryota</taxon>
        <taxon>Fungi</taxon>
        <taxon>Dikarya</taxon>
        <taxon>Ascomycota</taxon>
        <taxon>Pezizomycotina</taxon>
        <taxon>Dothideomycetes</taxon>
        <taxon>Dothideomycetidae</taxon>
        <taxon>Mycosphaerellales</taxon>
        <taxon>Mycosphaerellaceae</taxon>
        <taxon>Dothistroma</taxon>
    </lineage>
</organism>